<gene>
    <name evidence="1" type="ORF">S12H4_33042</name>
</gene>
<dbReference type="AlphaFoldDB" id="X1SQC0"/>
<reference evidence="1" key="1">
    <citation type="journal article" date="2014" name="Front. Microbiol.">
        <title>High frequency of phylogenetically diverse reductive dehalogenase-homologous genes in deep subseafloor sedimentary metagenomes.</title>
        <authorList>
            <person name="Kawai M."/>
            <person name="Futagami T."/>
            <person name="Toyoda A."/>
            <person name="Takaki Y."/>
            <person name="Nishi S."/>
            <person name="Hori S."/>
            <person name="Arai W."/>
            <person name="Tsubouchi T."/>
            <person name="Morono Y."/>
            <person name="Uchiyama I."/>
            <person name="Ito T."/>
            <person name="Fujiyama A."/>
            <person name="Inagaki F."/>
            <person name="Takami H."/>
        </authorList>
    </citation>
    <scope>NUCLEOTIDE SEQUENCE</scope>
    <source>
        <strain evidence="1">Expedition CK06-06</strain>
    </source>
</reference>
<comment type="caution">
    <text evidence="1">The sequence shown here is derived from an EMBL/GenBank/DDBJ whole genome shotgun (WGS) entry which is preliminary data.</text>
</comment>
<evidence type="ECO:0000313" key="1">
    <source>
        <dbReference type="EMBL" id="GAI95287.1"/>
    </source>
</evidence>
<dbReference type="Pfam" id="PF22558">
    <property type="entry name" value="REase-ARP"/>
    <property type="match status" value="1"/>
</dbReference>
<dbReference type="InterPro" id="IPR054333">
    <property type="entry name" value="REase-ARP-assoc"/>
</dbReference>
<accession>X1SQC0</accession>
<organism evidence="1">
    <name type="scientific">marine sediment metagenome</name>
    <dbReference type="NCBI Taxonomy" id="412755"/>
    <lineage>
        <taxon>unclassified sequences</taxon>
        <taxon>metagenomes</taxon>
        <taxon>ecological metagenomes</taxon>
    </lineage>
</organism>
<protein>
    <submittedName>
        <fullName evidence="1">Uncharacterized protein</fullName>
    </submittedName>
</protein>
<sequence>MTTSSKLLASVFQHFYWSLAEPLLIDEDKPLPKYLAFEWIGVCDYLGETRRKGSERTRGANFTSADFIFRFRRKDGKIQIVLGEWKYTEEYRRLDKGIEVRKQNYHLAFSRHGGVFERCSEDLYKALFFAPFYQLMRLQLLAQEMEYGREMEADVVSVLYICPEANKEFRERVTSPKLG</sequence>
<dbReference type="EMBL" id="BARW01019436">
    <property type="protein sequence ID" value="GAI95287.1"/>
    <property type="molecule type" value="Genomic_DNA"/>
</dbReference>
<proteinExistence type="predicted"/>
<name>X1SQC0_9ZZZZ</name>